<dbReference type="EMBL" id="UZAI01007426">
    <property type="protein sequence ID" value="VDO99045.1"/>
    <property type="molecule type" value="Genomic_DNA"/>
</dbReference>
<dbReference type="Proteomes" id="UP000277204">
    <property type="component" value="Unassembled WGS sequence"/>
</dbReference>
<accession>A0A183M7Z8</accession>
<protein>
    <submittedName>
        <fullName evidence="1">Uncharacterized protein</fullName>
    </submittedName>
</protein>
<name>A0A183M7Z8_9TREM</name>
<keyword evidence="2" id="KW-1185">Reference proteome</keyword>
<reference evidence="1 2" key="1">
    <citation type="submission" date="2018-11" db="EMBL/GenBank/DDBJ databases">
        <authorList>
            <consortium name="Pathogen Informatics"/>
        </authorList>
    </citation>
    <scope>NUCLEOTIDE SEQUENCE [LARGE SCALE GENOMIC DNA]</scope>
    <source>
        <strain evidence="1 2">Zambia</strain>
    </source>
</reference>
<evidence type="ECO:0000313" key="1">
    <source>
        <dbReference type="EMBL" id="VDO99045.1"/>
    </source>
</evidence>
<evidence type="ECO:0000313" key="2">
    <source>
        <dbReference type="Proteomes" id="UP000277204"/>
    </source>
</evidence>
<organism evidence="1 2">
    <name type="scientific">Schistosoma margrebowiei</name>
    <dbReference type="NCBI Taxonomy" id="48269"/>
    <lineage>
        <taxon>Eukaryota</taxon>
        <taxon>Metazoa</taxon>
        <taxon>Spiralia</taxon>
        <taxon>Lophotrochozoa</taxon>
        <taxon>Platyhelminthes</taxon>
        <taxon>Trematoda</taxon>
        <taxon>Digenea</taxon>
        <taxon>Strigeidida</taxon>
        <taxon>Schistosomatoidea</taxon>
        <taxon>Schistosomatidae</taxon>
        <taxon>Schistosoma</taxon>
    </lineage>
</organism>
<proteinExistence type="predicted"/>
<sequence length="35" mass="3902">MASESPRFKMCSVGNIRGFISRRYFGTCGLNSTAR</sequence>
<dbReference type="AlphaFoldDB" id="A0A183M7Z8"/>
<gene>
    <name evidence="1" type="ORF">SMRZ_LOCUS12173</name>
</gene>